<proteinExistence type="predicted"/>
<name>A0A5E7KG46_PSEFL</name>
<dbReference type="AlphaFoldDB" id="A0A5E7KG46"/>
<reference evidence="2 3" key="1">
    <citation type="submission" date="2019-09" db="EMBL/GenBank/DDBJ databases">
        <authorList>
            <person name="Chandra G."/>
            <person name="Truman W A."/>
        </authorList>
    </citation>
    <scope>NUCLEOTIDE SEQUENCE [LARGE SCALE GENOMIC DNA]</scope>
    <source>
        <strain evidence="2">PS847</strain>
    </source>
</reference>
<feature type="region of interest" description="Disordered" evidence="1">
    <location>
        <begin position="1"/>
        <end position="31"/>
    </location>
</feature>
<evidence type="ECO:0000256" key="1">
    <source>
        <dbReference type="SAM" id="MobiDB-lite"/>
    </source>
</evidence>
<evidence type="ECO:0000313" key="3">
    <source>
        <dbReference type="Proteomes" id="UP000326067"/>
    </source>
</evidence>
<dbReference type="Proteomes" id="UP000326067">
    <property type="component" value="Unassembled WGS sequence"/>
</dbReference>
<protein>
    <submittedName>
        <fullName evidence="2">Uncharacterized protein</fullName>
    </submittedName>
</protein>
<sequence>MPEVSEVENDAKVKSTLTPALSLRERGPTEM</sequence>
<accession>A0A5E7KG46</accession>
<gene>
    <name evidence="2" type="ORF">PS847_02734</name>
</gene>
<evidence type="ECO:0000313" key="2">
    <source>
        <dbReference type="EMBL" id="VVO99102.1"/>
    </source>
</evidence>
<dbReference type="EMBL" id="CABVIC010000002">
    <property type="protein sequence ID" value="VVO99102.1"/>
    <property type="molecule type" value="Genomic_DNA"/>
</dbReference>
<organism evidence="2 3">
    <name type="scientific">Pseudomonas fluorescens</name>
    <dbReference type="NCBI Taxonomy" id="294"/>
    <lineage>
        <taxon>Bacteria</taxon>
        <taxon>Pseudomonadati</taxon>
        <taxon>Pseudomonadota</taxon>
        <taxon>Gammaproteobacteria</taxon>
        <taxon>Pseudomonadales</taxon>
        <taxon>Pseudomonadaceae</taxon>
        <taxon>Pseudomonas</taxon>
    </lineage>
</organism>